<keyword evidence="2 5" id="KW-0812">Transmembrane</keyword>
<name>A0A7X7LY85_9RHOO</name>
<dbReference type="GO" id="GO:0005886">
    <property type="term" value="C:plasma membrane"/>
    <property type="evidence" value="ECO:0007669"/>
    <property type="project" value="UniProtKB-SubCell"/>
</dbReference>
<gene>
    <name evidence="5" type="primary">yciB</name>
    <name evidence="6" type="ORF">GX576_13735</name>
</gene>
<dbReference type="OrthoDB" id="9788219at2"/>
<dbReference type="EMBL" id="JAAYYV010000382">
    <property type="protein sequence ID" value="NLF55432.1"/>
    <property type="molecule type" value="Genomic_DNA"/>
</dbReference>
<dbReference type="AlphaFoldDB" id="A0A7X7LY85"/>
<evidence type="ECO:0000256" key="4">
    <source>
        <dbReference type="ARBA" id="ARBA00023136"/>
    </source>
</evidence>
<accession>A0A7X7LY85</accession>
<comment type="subcellular location">
    <subcellularLocation>
        <location evidence="5">Cell inner membrane</location>
        <topology evidence="5">Multi-pass membrane protein</topology>
    </subcellularLocation>
</comment>
<dbReference type="InterPro" id="IPR006008">
    <property type="entry name" value="YciB"/>
</dbReference>
<keyword evidence="4 5" id="KW-0472">Membrane</keyword>
<feature type="transmembrane region" description="Helical" evidence="5">
    <location>
        <begin position="145"/>
        <end position="163"/>
    </location>
</feature>
<evidence type="ECO:0000256" key="5">
    <source>
        <dbReference type="HAMAP-Rule" id="MF_00189"/>
    </source>
</evidence>
<comment type="caution">
    <text evidence="6">The sequence shown here is derived from an EMBL/GenBank/DDBJ whole genome shotgun (WGS) entry which is preliminary data.</text>
</comment>
<evidence type="ECO:0000256" key="3">
    <source>
        <dbReference type="ARBA" id="ARBA00022989"/>
    </source>
</evidence>
<proteinExistence type="inferred from homology"/>
<feature type="transmembrane region" description="Helical" evidence="5">
    <location>
        <begin position="73"/>
        <end position="92"/>
    </location>
</feature>
<feature type="transmembrane region" description="Helical" evidence="5">
    <location>
        <begin position="104"/>
        <end position="124"/>
    </location>
</feature>
<dbReference type="PANTHER" id="PTHR36917:SF1">
    <property type="entry name" value="INNER MEMBRANE-SPANNING PROTEIN YCIB"/>
    <property type="match status" value="1"/>
</dbReference>
<keyword evidence="3 5" id="KW-1133">Transmembrane helix</keyword>
<dbReference type="Pfam" id="PF04279">
    <property type="entry name" value="IspA"/>
    <property type="match status" value="1"/>
</dbReference>
<organism evidence="6 7">
    <name type="scientific">Thauera phenolivorans</name>
    <dbReference type="NCBI Taxonomy" id="1792543"/>
    <lineage>
        <taxon>Bacteria</taxon>
        <taxon>Pseudomonadati</taxon>
        <taxon>Pseudomonadota</taxon>
        <taxon>Betaproteobacteria</taxon>
        <taxon>Rhodocyclales</taxon>
        <taxon>Zoogloeaceae</taxon>
        <taxon>Thauera</taxon>
    </lineage>
</organism>
<reference evidence="6 7" key="1">
    <citation type="journal article" date="2020" name="Biotechnol. Biofuels">
        <title>New insights from the biogas microbiome by comprehensive genome-resolved metagenomics of nearly 1600 species originating from multiple anaerobic digesters.</title>
        <authorList>
            <person name="Campanaro S."/>
            <person name="Treu L."/>
            <person name="Rodriguez-R L.M."/>
            <person name="Kovalovszki A."/>
            <person name="Ziels R.M."/>
            <person name="Maus I."/>
            <person name="Zhu X."/>
            <person name="Kougias P.G."/>
            <person name="Basile A."/>
            <person name="Luo G."/>
            <person name="Schluter A."/>
            <person name="Konstantinidis K.T."/>
            <person name="Angelidaki I."/>
        </authorList>
    </citation>
    <scope>NUCLEOTIDE SEQUENCE [LARGE SCALE GENOMIC DNA]</scope>
    <source>
        <strain evidence="6">AS06rmzACSIP_256</strain>
    </source>
</reference>
<keyword evidence="1 5" id="KW-1003">Cell membrane</keyword>
<keyword evidence="5" id="KW-0997">Cell inner membrane</keyword>
<dbReference type="RefSeq" id="WP_068804869.1">
    <property type="nucleotide sequence ID" value="NZ_MBFM01000002.1"/>
</dbReference>
<dbReference type="HAMAP" id="MF_00189">
    <property type="entry name" value="YciB"/>
    <property type="match status" value="1"/>
</dbReference>
<sequence>MKFLFDLLPVILFFGAYKFAGASPEASHELAARWLGDGIAVSQAPILLATAVAILATVAQIAIVWTRHRKVDTMLWVSLGIIVVFGGATLFFHNPTFIKWKPTALYWLFATVLGVSALVFRRNLIRRMMEVQIRLPDAVWGRLNLAWILFFALMGVLNLYVAYNFSEEAWVNFKLFGGMGLMFAFVLGQGFYLSRYIEEEAH</sequence>
<comment type="similarity">
    <text evidence="5">Belongs to the YciB family.</text>
</comment>
<evidence type="ECO:0000256" key="2">
    <source>
        <dbReference type="ARBA" id="ARBA00022692"/>
    </source>
</evidence>
<evidence type="ECO:0000313" key="7">
    <source>
        <dbReference type="Proteomes" id="UP000536534"/>
    </source>
</evidence>
<protein>
    <recommendedName>
        <fullName evidence="5">Inner membrane-spanning protein YciB</fullName>
    </recommendedName>
</protein>
<dbReference type="Proteomes" id="UP000536534">
    <property type="component" value="Unassembled WGS sequence"/>
</dbReference>
<evidence type="ECO:0000256" key="1">
    <source>
        <dbReference type="ARBA" id="ARBA00022475"/>
    </source>
</evidence>
<feature type="transmembrane region" description="Helical" evidence="5">
    <location>
        <begin position="46"/>
        <end position="66"/>
    </location>
</feature>
<dbReference type="NCBIfam" id="NF001325">
    <property type="entry name" value="PRK00259.1-3"/>
    <property type="match status" value="1"/>
</dbReference>
<evidence type="ECO:0000313" key="6">
    <source>
        <dbReference type="EMBL" id="NLF55432.1"/>
    </source>
</evidence>
<comment type="function">
    <text evidence="5">Plays a role in cell envelope biogenesis, maintenance of cell envelope integrity and membrane homeostasis.</text>
</comment>
<feature type="transmembrane region" description="Helical" evidence="5">
    <location>
        <begin position="175"/>
        <end position="193"/>
    </location>
</feature>
<dbReference type="PANTHER" id="PTHR36917">
    <property type="entry name" value="INTRACELLULAR SEPTATION PROTEIN A-RELATED"/>
    <property type="match status" value="1"/>
</dbReference>
<dbReference type="NCBIfam" id="TIGR00997">
    <property type="entry name" value="ispZ"/>
    <property type="match status" value="1"/>
</dbReference>